<name>A0ABX9IED7_9FLAO</name>
<reference evidence="2 3" key="1">
    <citation type="journal article" date="2010" name="Syst. Appl. Microbiol.">
        <title>Four new species of Chryseobacterium from the rhizosphere of coastal sand dune plants, Chryseobacterium elymi sp. nov., Chryseobacterium hagamense sp. nov., Chryseobacterium lathyri sp. nov. and Chryseobacterium rhizosphaerae sp. nov.</title>
        <authorList>
            <person name="Cho S.H."/>
            <person name="Lee K.S."/>
            <person name="Shin D.S."/>
            <person name="Han J.H."/>
            <person name="Park K.S."/>
            <person name="Lee C.H."/>
            <person name="Park K.H."/>
            <person name="Kim S.B."/>
        </authorList>
    </citation>
    <scope>NUCLEOTIDE SEQUENCE [LARGE SCALE GENOMIC DNA]</scope>
    <source>
        <strain evidence="2 3">KCTC 22548</strain>
    </source>
</reference>
<sequence>MHHLSSLIKESIWLYNAKRPHLSLNMQTPDTVHKKSEETNASPD</sequence>
<evidence type="ECO:0000256" key="1">
    <source>
        <dbReference type="SAM" id="MobiDB-lite"/>
    </source>
</evidence>
<organism evidence="2 3">
    <name type="scientific">Chryseobacterium rhizosphaerae</name>
    <dbReference type="NCBI Taxonomy" id="395937"/>
    <lineage>
        <taxon>Bacteria</taxon>
        <taxon>Pseudomonadati</taxon>
        <taxon>Bacteroidota</taxon>
        <taxon>Flavobacteriia</taxon>
        <taxon>Flavobacteriales</taxon>
        <taxon>Weeksellaceae</taxon>
        <taxon>Chryseobacterium group</taxon>
        <taxon>Chryseobacterium</taxon>
    </lineage>
</organism>
<dbReference type="Proteomes" id="UP000256491">
    <property type="component" value="Unassembled WGS sequence"/>
</dbReference>
<accession>A0ABX9IED7</accession>
<gene>
    <name evidence="2" type="ORF">DRF57_21780</name>
</gene>
<dbReference type="EMBL" id="QNUF01000039">
    <property type="protein sequence ID" value="REC70709.1"/>
    <property type="molecule type" value="Genomic_DNA"/>
</dbReference>
<proteinExistence type="predicted"/>
<evidence type="ECO:0008006" key="4">
    <source>
        <dbReference type="Google" id="ProtNLM"/>
    </source>
</evidence>
<evidence type="ECO:0000313" key="3">
    <source>
        <dbReference type="Proteomes" id="UP000256491"/>
    </source>
</evidence>
<protein>
    <recommendedName>
        <fullName evidence="4">Integrase catalytic domain-containing protein</fullName>
    </recommendedName>
</protein>
<keyword evidence="3" id="KW-1185">Reference proteome</keyword>
<feature type="region of interest" description="Disordered" evidence="1">
    <location>
        <begin position="25"/>
        <end position="44"/>
    </location>
</feature>
<evidence type="ECO:0000313" key="2">
    <source>
        <dbReference type="EMBL" id="REC70709.1"/>
    </source>
</evidence>
<comment type="caution">
    <text evidence="2">The sequence shown here is derived from an EMBL/GenBank/DDBJ whole genome shotgun (WGS) entry which is preliminary data.</text>
</comment>